<evidence type="ECO:0000313" key="5">
    <source>
        <dbReference type="EMBL" id="KAJ8613911.1"/>
    </source>
</evidence>
<dbReference type="PANTHER" id="PTHR10161:SF14">
    <property type="entry name" value="TARTRATE-RESISTANT ACID PHOSPHATASE TYPE 5"/>
    <property type="match status" value="1"/>
</dbReference>
<gene>
    <name evidence="5" type="ORF">CTAYLR_009575</name>
</gene>
<dbReference type="InterPro" id="IPR029052">
    <property type="entry name" value="Metallo-depent_PP-like"/>
</dbReference>
<name>A0AAD7XQI4_9STRA</name>
<evidence type="ECO:0000256" key="1">
    <source>
        <dbReference type="ARBA" id="ARBA00022729"/>
    </source>
</evidence>
<organism evidence="5 6">
    <name type="scientific">Chrysophaeum taylorii</name>
    <dbReference type="NCBI Taxonomy" id="2483200"/>
    <lineage>
        <taxon>Eukaryota</taxon>
        <taxon>Sar</taxon>
        <taxon>Stramenopiles</taxon>
        <taxon>Ochrophyta</taxon>
        <taxon>Pelagophyceae</taxon>
        <taxon>Pelagomonadales</taxon>
        <taxon>Pelagomonadaceae</taxon>
        <taxon>Chrysophaeum</taxon>
    </lineage>
</organism>
<dbReference type="InterPro" id="IPR004843">
    <property type="entry name" value="Calcineurin-like_PHP"/>
</dbReference>
<dbReference type="Proteomes" id="UP001230188">
    <property type="component" value="Unassembled WGS sequence"/>
</dbReference>
<evidence type="ECO:0000313" key="6">
    <source>
        <dbReference type="Proteomes" id="UP001230188"/>
    </source>
</evidence>
<feature type="chain" id="PRO_5042061243" description="Calcineurin-like phosphoesterase domain-containing protein" evidence="3">
    <location>
        <begin position="16"/>
        <end position="423"/>
    </location>
</feature>
<comment type="caution">
    <text evidence="5">The sequence shown here is derived from an EMBL/GenBank/DDBJ whole genome shotgun (WGS) entry which is preliminary data.</text>
</comment>
<feature type="signal peptide" evidence="3">
    <location>
        <begin position="1"/>
        <end position="15"/>
    </location>
</feature>
<protein>
    <recommendedName>
        <fullName evidence="4">Calcineurin-like phosphoesterase domain-containing protein</fullName>
    </recommendedName>
</protein>
<evidence type="ECO:0000256" key="3">
    <source>
        <dbReference type="SAM" id="SignalP"/>
    </source>
</evidence>
<evidence type="ECO:0000259" key="4">
    <source>
        <dbReference type="Pfam" id="PF00149"/>
    </source>
</evidence>
<dbReference type="Pfam" id="PF00149">
    <property type="entry name" value="Metallophos"/>
    <property type="match status" value="1"/>
</dbReference>
<dbReference type="PANTHER" id="PTHR10161">
    <property type="entry name" value="TARTRATE-RESISTANT ACID PHOSPHATASE TYPE 5"/>
    <property type="match status" value="1"/>
</dbReference>
<dbReference type="GO" id="GO:0016787">
    <property type="term" value="F:hydrolase activity"/>
    <property type="evidence" value="ECO:0007669"/>
    <property type="project" value="UniProtKB-KW"/>
</dbReference>
<evidence type="ECO:0000256" key="2">
    <source>
        <dbReference type="ARBA" id="ARBA00022801"/>
    </source>
</evidence>
<reference evidence="5" key="1">
    <citation type="submission" date="2023-01" db="EMBL/GenBank/DDBJ databases">
        <title>Metagenome sequencing of chrysophaentin producing Chrysophaeum taylorii.</title>
        <authorList>
            <person name="Davison J."/>
            <person name="Bewley C."/>
        </authorList>
    </citation>
    <scope>NUCLEOTIDE SEQUENCE</scope>
    <source>
        <strain evidence="5">NIES-1699</strain>
    </source>
</reference>
<keyword evidence="1 3" id="KW-0732">Signal</keyword>
<keyword evidence="2" id="KW-0378">Hydrolase</keyword>
<dbReference type="SUPFAM" id="SSF56300">
    <property type="entry name" value="Metallo-dependent phosphatases"/>
    <property type="match status" value="1"/>
</dbReference>
<dbReference type="Gene3D" id="3.60.21.10">
    <property type="match status" value="1"/>
</dbReference>
<keyword evidence="6" id="KW-1185">Reference proteome</keyword>
<proteinExistence type="predicted"/>
<dbReference type="EMBL" id="JAQMWT010000016">
    <property type="protein sequence ID" value="KAJ8613911.1"/>
    <property type="molecule type" value="Genomic_DNA"/>
</dbReference>
<dbReference type="InterPro" id="IPR051558">
    <property type="entry name" value="Metallophosphoesterase_PAP"/>
</dbReference>
<feature type="domain" description="Calcineurin-like phosphoesterase" evidence="4">
    <location>
        <begin position="15"/>
        <end position="244"/>
    </location>
</feature>
<accession>A0AAD7XQI4</accession>
<dbReference type="AlphaFoldDB" id="A0AAD7XQI4"/>
<sequence length="423" mass="45809">MVFFALLWVVDGAHTFLSIGDWGGAALGSQYLQNVDDVAAAMASVAKTASPEFVINVGDNFYWCGITSTSDFQVKTDWVNPYSSLGLDWYNALGNHEYGYSVESQLELAAEYDDWIIDDRYYARRVAIGDTHIQFIFIDTSPCVQDYRDDSASGWDPCGTDYPTCSLESTDDDFEGECKFHENIISQDCGAQYDWFVETLDAVDDDDWLIIVGHHPADEIDVADFTTAMQDRGFDLYLNGHTHTLTQYTIDGAGAYVTTGAGSMVDTADQRSPQALAKLEGRTVIGGDHTYAPVWNQKVAGFTLHTLSDDLMSLTTDYYDYNLNVVHSFTVAKGGGGGGGTVSNDDDDDDTSSSGACCHYDDAICNQGDVCCYSDCDDPTTCSYSEGGCSGEYGSIHDCFWDGSHCVVGKGSIAAAAAPAAAE</sequence>